<dbReference type="RefSeq" id="WP_255318166.1">
    <property type="nucleotide sequence ID" value="NZ_BJMI01000004.1"/>
</dbReference>
<organism evidence="1 2">
    <name type="scientific">Gluconacetobacter liquefaciens</name>
    <name type="common">Acetobacter liquefaciens</name>
    <dbReference type="NCBI Taxonomy" id="89584"/>
    <lineage>
        <taxon>Bacteria</taxon>
        <taxon>Pseudomonadati</taxon>
        <taxon>Pseudomonadota</taxon>
        <taxon>Alphaproteobacteria</taxon>
        <taxon>Acetobacterales</taxon>
        <taxon>Acetobacteraceae</taxon>
        <taxon>Gluconacetobacter</taxon>
    </lineage>
</organism>
<gene>
    <name evidence="1" type="ORF">C7453_101414</name>
</gene>
<evidence type="ECO:0000313" key="1">
    <source>
        <dbReference type="EMBL" id="RDI40616.1"/>
    </source>
</evidence>
<proteinExistence type="predicted"/>
<accession>A0A370GBS0</accession>
<comment type="caution">
    <text evidence="1">The sequence shown here is derived from an EMBL/GenBank/DDBJ whole genome shotgun (WGS) entry which is preliminary data.</text>
</comment>
<protein>
    <submittedName>
        <fullName evidence="1">Uncharacterized protein</fullName>
    </submittedName>
</protein>
<dbReference type="EMBL" id="QQAW01000001">
    <property type="protein sequence ID" value="RDI40616.1"/>
    <property type="molecule type" value="Genomic_DNA"/>
</dbReference>
<sequence length="117" mass="12578">MTNPRLDFMNSQPLAITALAVMSLCLCGQAPPPDMEASMTAGDHEAAQPSHPVVVTSDSRAFCNRLAAAIDAYGPPLRHDVDDLRAQGTHLCQEGKVRSGIVQLRRALMALKEDTHS</sequence>
<name>A0A370GBS0_GLULI</name>
<keyword evidence="2" id="KW-1185">Reference proteome</keyword>
<reference evidence="1 2" key="1">
    <citation type="submission" date="2018-07" db="EMBL/GenBank/DDBJ databases">
        <title>Genomic Encyclopedia of Type Strains, Phase IV (KMG-IV): sequencing the most valuable type-strain genomes for metagenomic binning, comparative biology and taxonomic classification.</title>
        <authorList>
            <person name="Goeker M."/>
        </authorList>
    </citation>
    <scope>NUCLEOTIDE SEQUENCE [LARGE SCALE GENOMIC DNA]</scope>
    <source>
        <strain evidence="1 2">DSM 5603</strain>
    </source>
</reference>
<dbReference type="AlphaFoldDB" id="A0A370GBS0"/>
<dbReference type="Proteomes" id="UP000254958">
    <property type="component" value="Unassembled WGS sequence"/>
</dbReference>
<evidence type="ECO:0000313" key="2">
    <source>
        <dbReference type="Proteomes" id="UP000254958"/>
    </source>
</evidence>